<feature type="transmembrane region" description="Helical" evidence="6">
    <location>
        <begin position="67"/>
        <end position="84"/>
    </location>
</feature>
<feature type="transmembrane region" description="Helical" evidence="6">
    <location>
        <begin position="191"/>
        <end position="213"/>
    </location>
</feature>
<reference evidence="9" key="1">
    <citation type="submission" date="2018-05" db="EMBL/GenBank/DDBJ databases">
        <authorList>
            <person name="Deangelis K."/>
            <person name="Huntemann M."/>
            <person name="Clum A."/>
            <person name="Pillay M."/>
            <person name="Palaniappan K."/>
            <person name="Varghese N."/>
            <person name="Mikhailova N."/>
            <person name="Stamatis D."/>
            <person name="Reddy T."/>
            <person name="Daum C."/>
            <person name="Shapiro N."/>
            <person name="Ivanova N."/>
            <person name="Kyrpides N."/>
            <person name="Woyke T."/>
        </authorList>
    </citation>
    <scope>NUCLEOTIDE SEQUENCE [LARGE SCALE GENOMIC DNA]</scope>
    <source>
        <strain evidence="9">GAS496</strain>
    </source>
</reference>
<dbReference type="Pfam" id="PF01169">
    <property type="entry name" value="GDT1"/>
    <property type="match status" value="2"/>
</dbReference>
<dbReference type="Proteomes" id="UP000247781">
    <property type="component" value="Unassembled WGS sequence"/>
</dbReference>
<evidence type="ECO:0000256" key="7">
    <source>
        <dbReference type="SAM" id="MobiDB-lite"/>
    </source>
</evidence>
<dbReference type="InterPro" id="IPR001727">
    <property type="entry name" value="GDT1-like"/>
</dbReference>
<dbReference type="OrthoDB" id="5188730at2"/>
<feature type="transmembrane region" description="Helical" evidence="6">
    <location>
        <begin position="34"/>
        <end position="55"/>
    </location>
</feature>
<evidence type="ECO:0000313" key="9">
    <source>
        <dbReference type="Proteomes" id="UP000247781"/>
    </source>
</evidence>
<organism evidence="8 9">
    <name type="scientific">Mycolicibacterium moriokaense</name>
    <dbReference type="NCBI Taxonomy" id="39691"/>
    <lineage>
        <taxon>Bacteria</taxon>
        <taxon>Bacillati</taxon>
        <taxon>Actinomycetota</taxon>
        <taxon>Actinomycetes</taxon>
        <taxon>Mycobacteriales</taxon>
        <taxon>Mycobacteriaceae</taxon>
        <taxon>Mycolicibacterium</taxon>
    </lineage>
</organism>
<evidence type="ECO:0000313" key="8">
    <source>
        <dbReference type="EMBL" id="PXX13146.1"/>
    </source>
</evidence>
<accession>A0A318HRU2</accession>
<dbReference type="PANTHER" id="PTHR12608">
    <property type="entry name" value="TRANSMEMBRANE PROTEIN HTP-1 RELATED"/>
    <property type="match status" value="1"/>
</dbReference>
<comment type="subcellular location">
    <subcellularLocation>
        <location evidence="1 6">Membrane</location>
        <topology evidence="1 6">Multi-pass membrane protein</topology>
    </subcellularLocation>
</comment>
<feature type="transmembrane region" description="Helical" evidence="6">
    <location>
        <begin position="167"/>
        <end position="185"/>
    </location>
</feature>
<proteinExistence type="inferred from homology"/>
<name>A0A318HRU2_9MYCO</name>
<sequence>MLTAALVSLSVVFVAELGDKSQLMAMTYTLRHRWWVVLSGVGIASFLVHGLSVAIGHFLGLTLPERPIAFAAAIAFLLFAAWTWREGRAARHNEAVKVAEPRHVLLAVISSFVLAELGDKTMLATVALASEHNWAGVWIGATAGMVLADGVAIAVGALLHKRLPEHFLHRIASVLFLLFGLWLLFDGALGLRWVAVGVTAAAAVATTTAAVVASVRNRREHPLGLSPLESSPDPGGPRLATVGQTTDQLPTVGSLSGVTCRAVDRRHPTPPGCVHN</sequence>
<comment type="caution">
    <text evidence="8">The sequence shown here is derived from an EMBL/GenBank/DDBJ whole genome shotgun (WGS) entry which is preliminary data.</text>
</comment>
<evidence type="ECO:0000256" key="2">
    <source>
        <dbReference type="ARBA" id="ARBA00009190"/>
    </source>
</evidence>
<dbReference type="AlphaFoldDB" id="A0A318HRU2"/>
<dbReference type="GO" id="GO:0016020">
    <property type="term" value="C:membrane"/>
    <property type="evidence" value="ECO:0007669"/>
    <property type="project" value="UniProtKB-SubCell"/>
</dbReference>
<keyword evidence="4 6" id="KW-1133">Transmembrane helix</keyword>
<keyword evidence="9" id="KW-1185">Reference proteome</keyword>
<evidence type="ECO:0000256" key="6">
    <source>
        <dbReference type="RuleBase" id="RU365102"/>
    </source>
</evidence>
<evidence type="ECO:0000256" key="3">
    <source>
        <dbReference type="ARBA" id="ARBA00022692"/>
    </source>
</evidence>
<gene>
    <name evidence="8" type="ORF">C8E89_101294</name>
</gene>
<evidence type="ECO:0000256" key="4">
    <source>
        <dbReference type="ARBA" id="ARBA00022989"/>
    </source>
</evidence>
<feature type="transmembrane region" description="Helical" evidence="6">
    <location>
        <begin position="137"/>
        <end position="160"/>
    </location>
</feature>
<keyword evidence="5 6" id="KW-0472">Membrane</keyword>
<feature type="region of interest" description="Disordered" evidence="7">
    <location>
        <begin position="223"/>
        <end position="244"/>
    </location>
</feature>
<keyword evidence="3 6" id="KW-0812">Transmembrane</keyword>
<evidence type="ECO:0000256" key="5">
    <source>
        <dbReference type="ARBA" id="ARBA00023136"/>
    </source>
</evidence>
<reference evidence="8 9" key="2">
    <citation type="submission" date="2018-06" db="EMBL/GenBank/DDBJ databases">
        <title>Sequencing of bacterial isolates from soil warming experiment in Harvard Forest, Massachusetts, USA.</title>
        <authorList>
            <person name="Deangelis K.PhD."/>
        </authorList>
    </citation>
    <scope>NUCLEOTIDE SEQUENCE [LARGE SCALE GENOMIC DNA]</scope>
    <source>
        <strain evidence="8 9">GAS496</strain>
    </source>
</reference>
<protein>
    <recommendedName>
        <fullName evidence="6">GDT1 family protein</fullName>
    </recommendedName>
</protein>
<comment type="similarity">
    <text evidence="2 6">Belongs to the GDT1 family.</text>
</comment>
<evidence type="ECO:0000256" key="1">
    <source>
        <dbReference type="ARBA" id="ARBA00004141"/>
    </source>
</evidence>
<dbReference type="PANTHER" id="PTHR12608:SF1">
    <property type="entry name" value="TRANSMEMBRANE PROTEIN 165"/>
    <property type="match status" value="1"/>
</dbReference>
<dbReference type="EMBL" id="QJJU01000001">
    <property type="protein sequence ID" value="PXX13146.1"/>
    <property type="molecule type" value="Genomic_DNA"/>
</dbReference>
<dbReference type="GO" id="GO:0046873">
    <property type="term" value="F:metal ion transmembrane transporter activity"/>
    <property type="evidence" value="ECO:0007669"/>
    <property type="project" value="InterPro"/>
</dbReference>